<gene>
    <name evidence="2" type="ORF">SAMN04488500_10660</name>
</gene>
<protein>
    <submittedName>
        <fullName evidence="2">Uncharacterized protein</fullName>
    </submittedName>
</protein>
<dbReference type="STRING" id="112901.SAMN04488500_10660"/>
<keyword evidence="3" id="KW-1185">Reference proteome</keyword>
<sequence length="196" mass="21973">MRKIILLLLVLLVAFYASATASDKPTIGIFMEAPITFVNNETVRKTVPEKTMSFFPKNTFNVLPFDTTSMELRTYKEDNRMIVNQYFSKPVNREDIQKIAKGLNCDYALFIIISNDAPRVSAGLFSMSFRTTVTCDVRLLDVATGKYLTSKQIVKDGSSTAIYMGAPSFDNAYREALGKALDELTIDTSVMIKQCE</sequence>
<accession>A0A1W2ASL4</accession>
<dbReference type="Proteomes" id="UP000192738">
    <property type="component" value="Unassembled WGS sequence"/>
</dbReference>
<evidence type="ECO:0000256" key="1">
    <source>
        <dbReference type="SAM" id="SignalP"/>
    </source>
</evidence>
<reference evidence="2 3" key="1">
    <citation type="submission" date="2017-04" db="EMBL/GenBank/DDBJ databases">
        <authorList>
            <person name="Afonso C.L."/>
            <person name="Miller P.J."/>
            <person name="Scott M.A."/>
            <person name="Spackman E."/>
            <person name="Goraichik I."/>
            <person name="Dimitrov K.M."/>
            <person name="Suarez D.L."/>
            <person name="Swayne D.E."/>
        </authorList>
    </citation>
    <scope>NUCLEOTIDE SEQUENCE [LARGE SCALE GENOMIC DNA]</scope>
    <source>
        <strain evidence="2 3">DSM 5090</strain>
    </source>
</reference>
<evidence type="ECO:0000313" key="2">
    <source>
        <dbReference type="EMBL" id="SMC63188.1"/>
    </source>
</evidence>
<dbReference type="AlphaFoldDB" id="A0A1W2ASL4"/>
<feature type="chain" id="PRO_5013229861" evidence="1">
    <location>
        <begin position="22"/>
        <end position="196"/>
    </location>
</feature>
<organism evidence="2 3">
    <name type="scientific">Sporomusa malonica</name>
    <dbReference type="NCBI Taxonomy" id="112901"/>
    <lineage>
        <taxon>Bacteria</taxon>
        <taxon>Bacillati</taxon>
        <taxon>Bacillota</taxon>
        <taxon>Negativicutes</taxon>
        <taxon>Selenomonadales</taxon>
        <taxon>Sporomusaceae</taxon>
        <taxon>Sporomusa</taxon>
    </lineage>
</organism>
<dbReference type="EMBL" id="FWXI01000006">
    <property type="protein sequence ID" value="SMC63188.1"/>
    <property type="molecule type" value="Genomic_DNA"/>
</dbReference>
<dbReference type="RefSeq" id="WP_084575284.1">
    <property type="nucleotide sequence ID" value="NZ_CP155572.1"/>
</dbReference>
<dbReference type="Gene3D" id="3.40.50.10610">
    <property type="entry name" value="ABC-type transport auxiliary lipoprotein component"/>
    <property type="match status" value="1"/>
</dbReference>
<proteinExistence type="predicted"/>
<evidence type="ECO:0000313" key="3">
    <source>
        <dbReference type="Proteomes" id="UP000192738"/>
    </source>
</evidence>
<feature type="signal peptide" evidence="1">
    <location>
        <begin position="1"/>
        <end position="21"/>
    </location>
</feature>
<keyword evidence="1" id="KW-0732">Signal</keyword>
<name>A0A1W2ASL4_9FIRM</name>